<sequence>MYKFIILTFLFLGWAFYEMSGGNDFVPMSAQVEQPESSATQAGAAQAATAPAEVPVVTRIEPEPAAEVTRAAYSAEPSFDIRKPDEDELAAVDPAVIASFGRVLNGEETTDGVVPASDTPVDLRLVSGNNVNMRNGPGTSYSVVGRLTRGEEVEVLSDPGNGWLKLRVAETGNVGWMADFLVSAAN</sequence>
<protein>
    <recommendedName>
        <fullName evidence="1">SH3b domain-containing protein</fullName>
    </recommendedName>
</protein>
<gene>
    <name evidence="2" type="ORF">GCM10011360_01580</name>
</gene>
<name>A0A916ZW88_9RHOB</name>
<dbReference type="Pfam" id="PF08239">
    <property type="entry name" value="SH3_3"/>
    <property type="match status" value="1"/>
</dbReference>
<dbReference type="RefSeq" id="WP_188475735.1">
    <property type="nucleotide sequence ID" value="NZ_BMFJ01000001.1"/>
</dbReference>
<evidence type="ECO:0000313" key="3">
    <source>
        <dbReference type="Proteomes" id="UP000612855"/>
    </source>
</evidence>
<dbReference type="PROSITE" id="PS51781">
    <property type="entry name" value="SH3B"/>
    <property type="match status" value="1"/>
</dbReference>
<dbReference type="Gene3D" id="2.30.30.40">
    <property type="entry name" value="SH3 Domains"/>
    <property type="match status" value="1"/>
</dbReference>
<accession>A0A916ZW88</accession>
<keyword evidence="3" id="KW-1185">Reference proteome</keyword>
<dbReference type="Proteomes" id="UP000612855">
    <property type="component" value="Unassembled WGS sequence"/>
</dbReference>
<dbReference type="EMBL" id="BMFJ01000001">
    <property type="protein sequence ID" value="GGE16523.1"/>
    <property type="molecule type" value="Genomic_DNA"/>
</dbReference>
<dbReference type="SMART" id="SM00287">
    <property type="entry name" value="SH3b"/>
    <property type="match status" value="1"/>
</dbReference>
<reference evidence="3" key="1">
    <citation type="journal article" date="2019" name="Int. J. Syst. Evol. Microbiol.">
        <title>The Global Catalogue of Microorganisms (GCM) 10K type strain sequencing project: providing services to taxonomists for standard genome sequencing and annotation.</title>
        <authorList>
            <consortium name="The Broad Institute Genomics Platform"/>
            <consortium name="The Broad Institute Genome Sequencing Center for Infectious Disease"/>
            <person name="Wu L."/>
            <person name="Ma J."/>
        </authorList>
    </citation>
    <scope>NUCLEOTIDE SEQUENCE [LARGE SCALE GENOMIC DNA]</scope>
    <source>
        <strain evidence="3">CGMCC 1.12664</strain>
    </source>
</reference>
<organism evidence="2 3">
    <name type="scientific">Primorskyibacter flagellatus</name>
    <dbReference type="NCBI Taxonomy" id="1387277"/>
    <lineage>
        <taxon>Bacteria</taxon>
        <taxon>Pseudomonadati</taxon>
        <taxon>Pseudomonadota</taxon>
        <taxon>Alphaproteobacteria</taxon>
        <taxon>Rhodobacterales</taxon>
        <taxon>Roseobacteraceae</taxon>
        <taxon>Primorskyibacter</taxon>
    </lineage>
</organism>
<comment type="caution">
    <text evidence="2">The sequence shown here is derived from an EMBL/GenBank/DDBJ whole genome shotgun (WGS) entry which is preliminary data.</text>
</comment>
<evidence type="ECO:0000259" key="1">
    <source>
        <dbReference type="PROSITE" id="PS51781"/>
    </source>
</evidence>
<dbReference type="AlphaFoldDB" id="A0A916ZW88"/>
<feature type="domain" description="SH3b" evidence="1">
    <location>
        <begin position="121"/>
        <end position="185"/>
    </location>
</feature>
<evidence type="ECO:0000313" key="2">
    <source>
        <dbReference type="EMBL" id="GGE16523.1"/>
    </source>
</evidence>
<dbReference type="InterPro" id="IPR003646">
    <property type="entry name" value="SH3-like_bac-type"/>
</dbReference>
<proteinExistence type="predicted"/>